<organism evidence="1 2">
    <name type="scientific">Penicillium vulpinum</name>
    <dbReference type="NCBI Taxonomy" id="29845"/>
    <lineage>
        <taxon>Eukaryota</taxon>
        <taxon>Fungi</taxon>
        <taxon>Dikarya</taxon>
        <taxon>Ascomycota</taxon>
        <taxon>Pezizomycotina</taxon>
        <taxon>Eurotiomycetes</taxon>
        <taxon>Eurotiomycetidae</taxon>
        <taxon>Eurotiales</taxon>
        <taxon>Aspergillaceae</taxon>
        <taxon>Penicillium</taxon>
    </lineage>
</organism>
<dbReference type="EMBL" id="MDYP01000014">
    <property type="protein sequence ID" value="OQE07303.1"/>
    <property type="molecule type" value="Genomic_DNA"/>
</dbReference>
<comment type="caution">
    <text evidence="1">The sequence shown here is derived from an EMBL/GenBank/DDBJ whole genome shotgun (WGS) entry which is preliminary data.</text>
</comment>
<dbReference type="AlphaFoldDB" id="A0A1V6S0X5"/>
<protein>
    <submittedName>
        <fullName evidence="1">Uncharacterized protein</fullName>
    </submittedName>
</protein>
<evidence type="ECO:0000313" key="2">
    <source>
        <dbReference type="Proteomes" id="UP000191518"/>
    </source>
</evidence>
<evidence type="ECO:0000313" key="1">
    <source>
        <dbReference type="EMBL" id="OQE07303.1"/>
    </source>
</evidence>
<keyword evidence="2" id="KW-1185">Reference proteome</keyword>
<sequence length="184" mass="20413">MYRYIYILIAHNLYIYIYLSAPGQNLFYSTHYCNKLISLIMSPLPVIVCGGTNPQVFDAIKPLYLPEYEVIYKVTGSASGAVEIPLLLQEQAPSIGEEPNGGTMNYSKPPVAVFAGALYGDEEIDEMRQACQGLSSVPWLKMDMSVPKPPLGPGYAEHVAQRVKACMKKIEAEGKLEQDGVWLY</sequence>
<accession>A0A1V6S0X5</accession>
<reference evidence="2" key="1">
    <citation type="journal article" date="2017" name="Nat. Microbiol.">
        <title>Global analysis of biosynthetic gene clusters reveals vast potential of secondary metabolite production in Penicillium species.</title>
        <authorList>
            <person name="Nielsen J.C."/>
            <person name="Grijseels S."/>
            <person name="Prigent S."/>
            <person name="Ji B."/>
            <person name="Dainat J."/>
            <person name="Nielsen K.F."/>
            <person name="Frisvad J.C."/>
            <person name="Workman M."/>
            <person name="Nielsen J."/>
        </authorList>
    </citation>
    <scope>NUCLEOTIDE SEQUENCE [LARGE SCALE GENOMIC DNA]</scope>
    <source>
        <strain evidence="2">IBT 29486</strain>
    </source>
</reference>
<name>A0A1V6S0X5_9EURO</name>
<dbReference type="Proteomes" id="UP000191518">
    <property type="component" value="Unassembled WGS sequence"/>
</dbReference>
<proteinExistence type="predicted"/>
<gene>
    <name evidence="1" type="ORF">PENVUL_c014G02404</name>
</gene>